<reference evidence="4" key="1">
    <citation type="submission" date="2021-12" db="EMBL/GenBank/DDBJ databases">
        <authorList>
            <person name="Rodrigo-Torres L."/>
            <person name="Arahal R. D."/>
            <person name="Lucena T."/>
        </authorList>
    </citation>
    <scope>NUCLEOTIDE SEQUENCE</scope>
    <source>
        <strain evidence="4">CECT 8267</strain>
    </source>
</reference>
<proteinExistence type="predicted"/>
<dbReference type="PANTHER" id="PTHR32332">
    <property type="entry name" value="2-NITROPROPANE DIOXYGENASE"/>
    <property type="match status" value="1"/>
</dbReference>
<dbReference type="Gene3D" id="3.20.20.70">
    <property type="entry name" value="Aldolase class I"/>
    <property type="match status" value="1"/>
</dbReference>
<organism evidence="4 5">
    <name type="scientific">Sinobacterium norvegicum</name>
    <dbReference type="NCBI Taxonomy" id="1641715"/>
    <lineage>
        <taxon>Bacteria</taxon>
        <taxon>Pseudomonadati</taxon>
        <taxon>Pseudomonadota</taxon>
        <taxon>Gammaproteobacteria</taxon>
        <taxon>Cellvibrionales</taxon>
        <taxon>Spongiibacteraceae</taxon>
        <taxon>Sinobacterium</taxon>
    </lineage>
</organism>
<dbReference type="RefSeq" id="WP_237443921.1">
    <property type="nucleotide sequence ID" value="NZ_CAKLPX010000001.1"/>
</dbReference>
<dbReference type="EMBL" id="CAKLPX010000001">
    <property type="protein sequence ID" value="CAH0991266.1"/>
    <property type="molecule type" value="Genomic_DNA"/>
</dbReference>
<gene>
    <name evidence="4" type="ORF">SIN8267_01368</name>
</gene>
<dbReference type="Proteomes" id="UP000838100">
    <property type="component" value="Unassembled WGS sequence"/>
</dbReference>
<keyword evidence="5" id="KW-1185">Reference proteome</keyword>
<dbReference type="GO" id="GO:0016491">
    <property type="term" value="F:oxidoreductase activity"/>
    <property type="evidence" value="ECO:0007669"/>
    <property type="project" value="UniProtKB-KW"/>
</dbReference>
<sequence>MAGQIKTKLTDLLGCEHPVVQTAMGWVADPNLVAGTSNAGGFGFLAGATIPPQEVERDILRTKELTDKQFGINFHMYQPNAAEIVDLVVKHGIKAVSYSRSPGKDMVKKLKDNGVVCMPTIGLPKHALKAIEMGADAVTIQGGEGGGHTGSVPTTLLIPQVVDAVAGKVPVIAAGGFKDGRGLVAALSWGADGIAMGTRFLMSKESPTPEQTKSRYVSCNNPSEIIVSKAMDGLPQRMIMNQMLEELERAGTAKKLVIALRNGLKFRKFTGASVFSLLQSALAMSKSGDISPAQAIMSANAPMIIQKAMVDGSPDEGVLPSGQVAGVIDSLLSCEDIISGIVTEAEQRLAYLATLGQR</sequence>
<evidence type="ECO:0000313" key="5">
    <source>
        <dbReference type="Proteomes" id="UP000838100"/>
    </source>
</evidence>
<dbReference type="SUPFAM" id="SSF51412">
    <property type="entry name" value="Inosine monophosphate dehydrogenase (IMPDH)"/>
    <property type="match status" value="1"/>
</dbReference>
<keyword evidence="2" id="KW-0288">FMN</keyword>
<evidence type="ECO:0000256" key="2">
    <source>
        <dbReference type="ARBA" id="ARBA00022643"/>
    </source>
</evidence>
<dbReference type="EC" id="1.6.5.11" evidence="4"/>
<dbReference type="InterPro" id="IPR004136">
    <property type="entry name" value="NMO"/>
</dbReference>
<evidence type="ECO:0000256" key="1">
    <source>
        <dbReference type="ARBA" id="ARBA00022630"/>
    </source>
</evidence>
<dbReference type="PANTHER" id="PTHR32332:SF20">
    <property type="entry name" value="2-NITROPROPANE DIOXYGENASE-LIKE PROTEIN"/>
    <property type="match status" value="1"/>
</dbReference>
<dbReference type="Pfam" id="PF03060">
    <property type="entry name" value="NMO"/>
    <property type="match status" value="1"/>
</dbReference>
<protein>
    <submittedName>
        <fullName evidence="4">NADH:quinone reductase</fullName>
        <ecNumber evidence="4">1.6.5.11</ecNumber>
    </submittedName>
</protein>
<keyword evidence="3 4" id="KW-0560">Oxidoreductase</keyword>
<evidence type="ECO:0000256" key="3">
    <source>
        <dbReference type="ARBA" id="ARBA00023002"/>
    </source>
</evidence>
<dbReference type="InterPro" id="IPR013785">
    <property type="entry name" value="Aldolase_TIM"/>
</dbReference>
<accession>A0ABN8EFT5</accession>
<dbReference type="CDD" id="cd04730">
    <property type="entry name" value="NPD_like"/>
    <property type="match status" value="1"/>
</dbReference>
<keyword evidence="1" id="KW-0285">Flavoprotein</keyword>
<name>A0ABN8EFT5_9GAMM</name>
<evidence type="ECO:0000313" key="4">
    <source>
        <dbReference type="EMBL" id="CAH0991266.1"/>
    </source>
</evidence>
<comment type="caution">
    <text evidence="4">The sequence shown here is derived from an EMBL/GenBank/DDBJ whole genome shotgun (WGS) entry which is preliminary data.</text>
</comment>